<sequence length="228" mass="23739">MKIAVLGTGMVGRALAGRLSALGHDVVIGTRTVEQTLARTEPDAMGNVPFGQWQGEHPAVRLLTFADAAAHGDLVVNASPGAISLTVLEAAGAANLSGKVLWDIALPLDLSQGLPPTLTVANTDSLGEQIQRAYPDARVVKALTTVFAEVMVHPGRVPGEHNIFVAGEDADAKATVTELIGQFGWPAKAVVDLGGIRGARGVEMYGPFYFAMSAALGTFDFNIAIVRA</sequence>
<dbReference type="Gene3D" id="3.40.50.720">
    <property type="entry name" value="NAD(P)-binding Rossmann-like Domain"/>
    <property type="match status" value="1"/>
</dbReference>
<evidence type="ECO:0000259" key="2">
    <source>
        <dbReference type="Pfam" id="PF03807"/>
    </source>
</evidence>
<proteinExistence type="predicted"/>
<reference evidence="3" key="2">
    <citation type="submission" date="2020-09" db="EMBL/GenBank/DDBJ databases">
        <authorList>
            <person name="Sun Q."/>
            <person name="Ohkuma M."/>
        </authorList>
    </citation>
    <scope>NUCLEOTIDE SEQUENCE</scope>
    <source>
        <strain evidence="3">JCM 3302</strain>
    </source>
</reference>
<dbReference type="PANTHER" id="PTHR14239">
    <property type="entry name" value="DUDULIN-RELATED"/>
    <property type="match status" value="1"/>
</dbReference>
<dbReference type="PANTHER" id="PTHR14239:SF10">
    <property type="entry name" value="REDUCTASE"/>
    <property type="match status" value="1"/>
</dbReference>
<dbReference type="RefSeq" id="WP_189907350.1">
    <property type="nucleotide sequence ID" value="NZ_BNBC01000054.1"/>
</dbReference>
<feature type="domain" description="Pyrroline-5-carboxylate reductase catalytic N-terminal" evidence="2">
    <location>
        <begin position="2"/>
        <end position="105"/>
    </location>
</feature>
<comment type="caution">
    <text evidence="3">The sequence shown here is derived from an EMBL/GenBank/DDBJ whole genome shotgun (WGS) entry which is preliminary data.</text>
</comment>
<reference evidence="3" key="1">
    <citation type="journal article" date="2014" name="Int. J. Syst. Evol. Microbiol.">
        <title>Complete genome sequence of Corynebacterium casei LMG S-19264T (=DSM 44701T), isolated from a smear-ripened cheese.</title>
        <authorList>
            <consortium name="US DOE Joint Genome Institute (JGI-PGF)"/>
            <person name="Walter F."/>
            <person name="Albersmeier A."/>
            <person name="Kalinowski J."/>
            <person name="Ruckert C."/>
        </authorList>
    </citation>
    <scope>NUCLEOTIDE SEQUENCE</scope>
    <source>
        <strain evidence="3">JCM 3302</strain>
    </source>
</reference>
<dbReference type="InterPro" id="IPR051267">
    <property type="entry name" value="STEAP_metalloreductase"/>
</dbReference>
<dbReference type="GO" id="GO:0016491">
    <property type="term" value="F:oxidoreductase activity"/>
    <property type="evidence" value="ECO:0007669"/>
    <property type="project" value="UniProtKB-KW"/>
</dbReference>
<evidence type="ECO:0000313" key="4">
    <source>
        <dbReference type="Proteomes" id="UP000641386"/>
    </source>
</evidence>
<dbReference type="AlphaFoldDB" id="A0A919E3N3"/>
<dbReference type="InterPro" id="IPR036291">
    <property type="entry name" value="NAD(P)-bd_dom_sf"/>
</dbReference>
<dbReference type="SUPFAM" id="SSF51735">
    <property type="entry name" value="NAD(P)-binding Rossmann-fold domains"/>
    <property type="match status" value="1"/>
</dbReference>
<evidence type="ECO:0000256" key="1">
    <source>
        <dbReference type="ARBA" id="ARBA00023002"/>
    </source>
</evidence>
<accession>A0A919E3N3</accession>
<gene>
    <name evidence="3" type="ORF">GCM10014715_75790</name>
</gene>
<name>A0A919E3N3_9ACTN</name>
<protein>
    <submittedName>
        <fullName evidence="3">Oxidoreductase</fullName>
    </submittedName>
</protein>
<dbReference type="EMBL" id="BNBC01000054">
    <property type="protein sequence ID" value="GHF08770.1"/>
    <property type="molecule type" value="Genomic_DNA"/>
</dbReference>
<dbReference type="Proteomes" id="UP000641386">
    <property type="component" value="Unassembled WGS sequence"/>
</dbReference>
<dbReference type="InterPro" id="IPR028939">
    <property type="entry name" value="P5C_Rdtase_cat_N"/>
</dbReference>
<organism evidence="3 4">
    <name type="scientific">Streptomyces spiralis</name>
    <dbReference type="NCBI Taxonomy" id="66376"/>
    <lineage>
        <taxon>Bacteria</taxon>
        <taxon>Bacillati</taxon>
        <taxon>Actinomycetota</taxon>
        <taxon>Actinomycetes</taxon>
        <taxon>Kitasatosporales</taxon>
        <taxon>Streptomycetaceae</taxon>
        <taxon>Streptomyces</taxon>
    </lineage>
</organism>
<dbReference type="Pfam" id="PF03807">
    <property type="entry name" value="F420_oxidored"/>
    <property type="match status" value="1"/>
</dbReference>
<keyword evidence="4" id="KW-1185">Reference proteome</keyword>
<evidence type="ECO:0000313" key="3">
    <source>
        <dbReference type="EMBL" id="GHF08770.1"/>
    </source>
</evidence>
<keyword evidence="1" id="KW-0560">Oxidoreductase</keyword>